<dbReference type="GO" id="GO:0005886">
    <property type="term" value="C:plasma membrane"/>
    <property type="evidence" value="ECO:0007669"/>
    <property type="project" value="UniProtKB-SubCell"/>
</dbReference>
<dbReference type="Proteomes" id="UP000377803">
    <property type="component" value="Chromosome"/>
</dbReference>
<keyword evidence="1" id="KW-1133">Transmembrane helix</keyword>
<dbReference type="PANTHER" id="PTHR43471">
    <property type="entry name" value="ABC TRANSPORTER PERMEASE"/>
    <property type="match status" value="1"/>
</dbReference>
<dbReference type="AlphaFoldDB" id="A0A5Q0UGA1"/>
<evidence type="ECO:0000313" key="3">
    <source>
        <dbReference type="Proteomes" id="UP000377803"/>
    </source>
</evidence>
<gene>
    <name evidence="2" type="ORF">LC1Nh_0764</name>
</gene>
<evidence type="ECO:0000256" key="1">
    <source>
        <dbReference type="SAM" id="Phobius"/>
    </source>
</evidence>
<feature type="transmembrane region" description="Helical" evidence="1">
    <location>
        <begin position="157"/>
        <end position="180"/>
    </location>
</feature>
<feature type="transmembrane region" description="Helical" evidence="1">
    <location>
        <begin position="295"/>
        <end position="317"/>
    </location>
</feature>
<dbReference type="GO" id="GO:0140359">
    <property type="term" value="F:ABC-type transporter activity"/>
    <property type="evidence" value="ECO:0007669"/>
    <property type="project" value="InterPro"/>
</dbReference>
<dbReference type="Pfam" id="PF12679">
    <property type="entry name" value="ABC2_membrane_2"/>
    <property type="match status" value="1"/>
</dbReference>
<accession>A0A5Q0UGA1</accession>
<keyword evidence="1" id="KW-0472">Membrane</keyword>
<sequence length="322" mass="36127">MGSMWDVASKEVSDSFSSKKFLGMVVLFTLFSMGAVFMGFKDYQMKMDQFQSGGWVPEKPTLLDIFNFMMGFNMPIAAGGLAIAFSYAAISDERSEGTIELLLSYPVYRDEIINGKFIARIFSLGFALLLAFLASSGLTIYLTDTLPTMNQVIRLSFVWIGTIVYMGFFTALGTLFSTLLRSRWRALGLSIFILLLSLATPLMAQIAASQIYQYDATAGTQMRETRTTPNGITVVEESDDRRISREEVRRQRDRFKQKVSRLSPTTAYQSFTSTMLLQTAGNEIDPTVSESIDNAIGYLIFLISETILMFTASYTVFMRQDL</sequence>
<feature type="transmembrane region" description="Helical" evidence="1">
    <location>
        <begin position="187"/>
        <end position="208"/>
    </location>
</feature>
<dbReference type="GeneID" id="42365152"/>
<reference evidence="3" key="1">
    <citation type="submission" date="2019-05" db="EMBL/GenBank/DDBJ databases">
        <title>Candidatus Nanohalobium constans, a novel model system to study the DPANN nano-sized archaea: genomic and physiological characterization of a nanoarchaeon co-cultured with its chitinotrophic host.</title>
        <authorList>
            <person name="La Cono V."/>
            <person name="Arcadi E."/>
            <person name="Crisafi F."/>
            <person name="Denaro R."/>
            <person name="La Spada G."/>
            <person name="Messina E."/>
            <person name="Smedile F."/>
            <person name="Toshchakov S.V."/>
            <person name="Shevchenko M.A."/>
            <person name="Golyshin P.N."/>
            <person name="Golyshina O.V."/>
            <person name="Ferrer M."/>
            <person name="Rohde M."/>
            <person name="Mushegian A."/>
            <person name="Sorokin D.Y."/>
            <person name="Giuliano L."/>
            <person name="Yakimov M.M."/>
        </authorList>
    </citation>
    <scope>NUCLEOTIDE SEQUENCE [LARGE SCALE GENOMIC DNA]</scope>
    <source>
        <strain evidence="3">LC1Nh</strain>
    </source>
</reference>
<dbReference type="OrthoDB" id="86287at2157"/>
<feature type="transmembrane region" description="Helical" evidence="1">
    <location>
        <begin position="21"/>
        <end position="40"/>
    </location>
</feature>
<dbReference type="EMBL" id="CP040089">
    <property type="protein sequence ID" value="QGA80648.1"/>
    <property type="molecule type" value="Genomic_DNA"/>
</dbReference>
<organism evidence="2 3">
    <name type="scientific">Candidatus Nanohalobium constans</name>
    <dbReference type="NCBI Taxonomy" id="2565781"/>
    <lineage>
        <taxon>Archaea</taxon>
        <taxon>Candidatus Nanohalarchaeota</taxon>
        <taxon>Candidatus Nanohalobia</taxon>
        <taxon>Candidatus Nanohalobiales</taxon>
        <taxon>Candidatus Nanohalobiaceae</taxon>
        <taxon>Candidatus Nanohalobium</taxon>
    </lineage>
</organism>
<keyword evidence="1" id="KW-0812">Transmembrane</keyword>
<feature type="transmembrane region" description="Helical" evidence="1">
    <location>
        <begin position="65"/>
        <end position="90"/>
    </location>
</feature>
<name>A0A5Q0UGA1_9ARCH</name>
<keyword evidence="3" id="KW-1185">Reference proteome</keyword>
<dbReference type="RefSeq" id="WP_153550388.1">
    <property type="nucleotide sequence ID" value="NZ_CP040089.1"/>
</dbReference>
<dbReference type="KEGG" id="ncon:LC1Nh_0764"/>
<proteinExistence type="predicted"/>
<dbReference type="PANTHER" id="PTHR43471:SF14">
    <property type="entry name" value="ABC-2 TYPE TRANSPORT SYSTEM PERMEASE PROTEIN"/>
    <property type="match status" value="1"/>
</dbReference>
<feature type="transmembrane region" description="Helical" evidence="1">
    <location>
        <begin position="117"/>
        <end position="142"/>
    </location>
</feature>
<evidence type="ECO:0000313" key="2">
    <source>
        <dbReference type="EMBL" id="QGA80648.1"/>
    </source>
</evidence>
<protein>
    <submittedName>
        <fullName evidence="2">ABC-2 type transport system permease protein</fullName>
    </submittedName>
</protein>